<keyword evidence="3" id="KW-1185">Reference proteome</keyword>
<accession>A0AA90QXN0</accession>
<name>A0AA90QXN0_9BACI</name>
<feature type="domain" description="HTH-like" evidence="1">
    <location>
        <begin position="3"/>
        <end position="70"/>
    </location>
</feature>
<dbReference type="InterPro" id="IPR056975">
    <property type="entry name" value="HTH_73"/>
</dbReference>
<protein>
    <recommendedName>
        <fullName evidence="1">HTH-like domain-containing protein</fullName>
    </recommendedName>
</protein>
<dbReference type="Pfam" id="PF24718">
    <property type="entry name" value="HTH_73"/>
    <property type="match status" value="1"/>
</dbReference>
<gene>
    <name evidence="2" type="ORF">RCG21_17300</name>
</gene>
<dbReference type="AlphaFoldDB" id="A0AA90QXN0"/>
<organism evidence="2 3">
    <name type="scientific">Bacillus salipaludis</name>
    <dbReference type="NCBI Taxonomy" id="2547811"/>
    <lineage>
        <taxon>Bacteria</taxon>
        <taxon>Bacillati</taxon>
        <taxon>Bacillota</taxon>
        <taxon>Bacilli</taxon>
        <taxon>Bacillales</taxon>
        <taxon>Bacillaceae</taxon>
        <taxon>Bacillus</taxon>
    </lineage>
</organism>
<dbReference type="EMBL" id="JAVGVR010000001">
    <property type="protein sequence ID" value="MDQ6598089.1"/>
    <property type="molecule type" value="Genomic_DNA"/>
</dbReference>
<dbReference type="Proteomes" id="UP001178888">
    <property type="component" value="Unassembled WGS sequence"/>
</dbReference>
<evidence type="ECO:0000259" key="1">
    <source>
        <dbReference type="Pfam" id="PF24718"/>
    </source>
</evidence>
<evidence type="ECO:0000313" key="3">
    <source>
        <dbReference type="Proteomes" id="UP001178888"/>
    </source>
</evidence>
<evidence type="ECO:0000313" key="2">
    <source>
        <dbReference type="EMBL" id="MDQ6598089.1"/>
    </source>
</evidence>
<reference evidence="2" key="1">
    <citation type="submission" date="2023-08" db="EMBL/GenBank/DDBJ databases">
        <title>Nitrogen cycling bacteria in agricultural field soils.</title>
        <authorList>
            <person name="Jang J."/>
        </authorList>
    </citation>
    <scope>NUCLEOTIDE SEQUENCE</scope>
    <source>
        <strain evidence="2">PS3-36</strain>
    </source>
</reference>
<sequence>MNLNDLARILNEMYSNASEGDRVAKVHLFGVKYAECILRNNYKATEIVRLSGIKPSYATEISNGIKLSKYEVPREHE</sequence>
<proteinExistence type="predicted"/>
<dbReference type="RefSeq" id="WP_308913474.1">
    <property type="nucleotide sequence ID" value="NZ_JAVGVR010000001.1"/>
</dbReference>
<comment type="caution">
    <text evidence="2">The sequence shown here is derived from an EMBL/GenBank/DDBJ whole genome shotgun (WGS) entry which is preliminary data.</text>
</comment>